<name>A0A6H0XZX6_9PEZI</name>
<feature type="region of interest" description="Disordered" evidence="1">
    <location>
        <begin position="139"/>
        <end position="159"/>
    </location>
</feature>
<gene>
    <name evidence="2" type="ORF">AMS68_005830</name>
</gene>
<evidence type="ECO:0000313" key="3">
    <source>
        <dbReference type="Proteomes" id="UP000503462"/>
    </source>
</evidence>
<feature type="compositionally biased region" description="Low complexity" evidence="1">
    <location>
        <begin position="73"/>
        <end position="87"/>
    </location>
</feature>
<keyword evidence="3" id="KW-1185">Reference proteome</keyword>
<organism evidence="2 3">
    <name type="scientific">Peltaster fructicola</name>
    <dbReference type="NCBI Taxonomy" id="286661"/>
    <lineage>
        <taxon>Eukaryota</taxon>
        <taxon>Fungi</taxon>
        <taxon>Dikarya</taxon>
        <taxon>Ascomycota</taxon>
        <taxon>Pezizomycotina</taxon>
        <taxon>Dothideomycetes</taxon>
        <taxon>Dothideomycetes incertae sedis</taxon>
        <taxon>Peltaster</taxon>
    </lineage>
</organism>
<evidence type="ECO:0000313" key="2">
    <source>
        <dbReference type="EMBL" id="QIX00313.1"/>
    </source>
</evidence>
<evidence type="ECO:0000256" key="1">
    <source>
        <dbReference type="SAM" id="MobiDB-lite"/>
    </source>
</evidence>
<dbReference type="OrthoDB" id="3599883at2759"/>
<dbReference type="InterPro" id="IPR024368">
    <property type="entry name" value="Ecl1/2/3"/>
</dbReference>
<feature type="compositionally biased region" description="Low complexity" evidence="1">
    <location>
        <begin position="141"/>
        <end position="150"/>
    </location>
</feature>
<protein>
    <recommendedName>
        <fullName evidence="4">Life-span regulatory factor domain-containing protein</fullName>
    </recommendedName>
</protein>
<dbReference type="Pfam" id="PF12855">
    <property type="entry name" value="Ecl1"/>
    <property type="match status" value="1"/>
</dbReference>
<reference evidence="2 3" key="1">
    <citation type="journal article" date="2016" name="Sci. Rep.">
        <title>Peltaster fructicola genome reveals evolution from an invasive phytopathogen to an ectophytic parasite.</title>
        <authorList>
            <person name="Xu C."/>
            <person name="Chen H."/>
            <person name="Gleason M.L."/>
            <person name="Xu J.R."/>
            <person name="Liu H."/>
            <person name="Zhang R."/>
            <person name="Sun G."/>
        </authorList>
    </citation>
    <scope>NUCLEOTIDE SEQUENCE [LARGE SCALE GENOMIC DNA]</scope>
    <source>
        <strain evidence="2 3">LNHT1506</strain>
    </source>
</reference>
<proteinExistence type="predicted"/>
<dbReference type="EMBL" id="CP051142">
    <property type="protein sequence ID" value="QIX00313.1"/>
    <property type="molecule type" value="Genomic_DNA"/>
</dbReference>
<evidence type="ECO:0008006" key="4">
    <source>
        <dbReference type="Google" id="ProtNLM"/>
    </source>
</evidence>
<sequence length="292" mass="32354">MDAQRELILIAISTASADKESPAVIRSTTQEEFSSSPAFSASIPRLHLAQHDVLRRQNRLAIFAYRGIYTSKRTSSHHSSSNGSVASRPISRDEAEDTDDEDEDMASFLQFCATCEKQIVTPAITVLYCSEACRRRDSTKSVPSSVLHSPPLSPSTAYHDYPPTIVPRRSPTILHPLSTTFSELSLYELNTERKSLDLDESTFGMPTEARPYLKRTSTSEESTIPSLVHSPASSYGTSMPMIDTSRPLPRKHSCTTHRGIELVTPIMGLSPSTADPRRKSTPVIAKDIRRQF</sequence>
<dbReference type="Proteomes" id="UP000503462">
    <property type="component" value="Chromosome 4"/>
</dbReference>
<dbReference type="AlphaFoldDB" id="A0A6H0XZX6"/>
<accession>A0A6H0XZX6</accession>
<feature type="compositionally biased region" description="Polar residues" evidence="1">
    <location>
        <begin position="215"/>
        <end position="237"/>
    </location>
</feature>
<feature type="region of interest" description="Disordered" evidence="1">
    <location>
        <begin position="213"/>
        <end position="239"/>
    </location>
</feature>
<feature type="region of interest" description="Disordered" evidence="1">
    <location>
        <begin position="73"/>
        <end position="102"/>
    </location>
</feature>